<protein>
    <recommendedName>
        <fullName evidence="3">DUF1353 domain-containing protein</fullName>
    </recommendedName>
</protein>
<name>A0ABY6WM21_9BURK</name>
<reference evidence="1 2" key="1">
    <citation type="submission" date="2019-08" db="EMBL/GenBank/DDBJ databases">
        <authorList>
            <person name="Peeters C."/>
        </authorList>
    </citation>
    <scope>NUCLEOTIDE SEQUENCE [LARGE SCALE GENOMIC DNA]</scope>
    <source>
        <strain evidence="1 2">LMG 31119</strain>
    </source>
</reference>
<accession>A0ABY6WM21</accession>
<sequence>MSRFLTNLAVTLVSDATNSGRGTWRLTAPLVYRSDVAGRTFAVPTGFETDFASVPRAPVAFLLTADSAHEASALHDWLYSTHPVDRATADAILKEASIASGVPSWRAWLMYWGVRLGGASHWATTAAASAQ</sequence>
<evidence type="ECO:0000313" key="1">
    <source>
        <dbReference type="EMBL" id="VVE69264.1"/>
    </source>
</evidence>
<evidence type="ECO:0008006" key="3">
    <source>
        <dbReference type="Google" id="ProtNLM"/>
    </source>
</evidence>
<gene>
    <name evidence="1" type="ORF">PPN31119_03227</name>
</gene>
<dbReference type="EMBL" id="CABPSO010000010">
    <property type="protein sequence ID" value="VVE69264.1"/>
    <property type="molecule type" value="Genomic_DNA"/>
</dbReference>
<proteinExistence type="predicted"/>
<dbReference type="RefSeq" id="WP_150646406.1">
    <property type="nucleotide sequence ID" value="NZ_CABPSO010000010.1"/>
</dbReference>
<dbReference type="InterPro" id="IPR010767">
    <property type="entry name" value="Phage_CGC-2007_Cje0229"/>
</dbReference>
<dbReference type="Proteomes" id="UP000361468">
    <property type="component" value="Unassembled WGS sequence"/>
</dbReference>
<keyword evidence="2" id="KW-1185">Reference proteome</keyword>
<organism evidence="1 2">
    <name type="scientific">Pandoraea pnomenusa</name>
    <dbReference type="NCBI Taxonomy" id="93220"/>
    <lineage>
        <taxon>Bacteria</taxon>
        <taxon>Pseudomonadati</taxon>
        <taxon>Pseudomonadota</taxon>
        <taxon>Betaproteobacteria</taxon>
        <taxon>Burkholderiales</taxon>
        <taxon>Burkholderiaceae</taxon>
        <taxon>Pandoraea</taxon>
    </lineage>
</organism>
<evidence type="ECO:0000313" key="2">
    <source>
        <dbReference type="Proteomes" id="UP000361468"/>
    </source>
</evidence>
<comment type="caution">
    <text evidence="1">The sequence shown here is derived from an EMBL/GenBank/DDBJ whole genome shotgun (WGS) entry which is preliminary data.</text>
</comment>
<dbReference type="Pfam" id="PF07087">
    <property type="entry name" value="DUF1353"/>
    <property type="match status" value="1"/>
</dbReference>